<dbReference type="Proteomes" id="UP000240883">
    <property type="component" value="Unassembled WGS sequence"/>
</dbReference>
<gene>
    <name evidence="2" type="ORF">BS50DRAFT_593474</name>
</gene>
<dbReference type="EMBL" id="KZ678147">
    <property type="protein sequence ID" value="PSN60728.1"/>
    <property type="molecule type" value="Genomic_DNA"/>
</dbReference>
<name>A0A2T2N6S0_CORCC</name>
<feature type="region of interest" description="Disordered" evidence="1">
    <location>
        <begin position="1"/>
        <end position="31"/>
    </location>
</feature>
<evidence type="ECO:0000256" key="1">
    <source>
        <dbReference type="SAM" id="MobiDB-lite"/>
    </source>
</evidence>
<protein>
    <submittedName>
        <fullName evidence="2">Uncharacterized protein</fullName>
    </submittedName>
</protein>
<accession>A0A2T2N6S0</accession>
<dbReference type="STRING" id="1448308.A0A2T2N6S0"/>
<dbReference type="AlphaFoldDB" id="A0A2T2N6S0"/>
<organism evidence="2 3">
    <name type="scientific">Corynespora cassiicola Philippines</name>
    <dbReference type="NCBI Taxonomy" id="1448308"/>
    <lineage>
        <taxon>Eukaryota</taxon>
        <taxon>Fungi</taxon>
        <taxon>Dikarya</taxon>
        <taxon>Ascomycota</taxon>
        <taxon>Pezizomycotina</taxon>
        <taxon>Dothideomycetes</taxon>
        <taxon>Pleosporomycetidae</taxon>
        <taxon>Pleosporales</taxon>
        <taxon>Corynesporascaceae</taxon>
        <taxon>Corynespora</taxon>
    </lineage>
</organism>
<sequence length="570" mass="65687">MDQNSELEPRPRPEPESEPESKSKSKSKRKFRPFEKLPAELLDSIVDHIYELHRKDSSGEKAKLAPYASLCRKWKTAIERLTFKRIEIFLSDYVVDPSKFTQSKPERNRLRFNFDDFESKFRIFDPKTNGLKSKSTFDPDRINALRRLRILCSFDGNSKDLATRDQRTSCLLSGTTEIFKLLSKIESQRQVSLYLGIQLEAWDGGAWDTRKLAPPQAEMPVLNSVTSFKLILNEDGTPPFNEREVFPIIANLPALEKISMQRSDQGSGELRSGYLEIFTDHRKGFETTFKQPAFSELRSITIESFHKSNAMERRTPPTISANGLCEAIRHLAKSPKLKKLHLVGEWVIPPDLFGDGLEFKAVEDFCLYFAAETSDGKHFFTEDTWLEGLHPSDRQKVEDHQHFRTKLDPDTLGKLLVDAAKCVSKSKKIKSFIMIYEDNADVDECGELEDPVCYFPTFKMCFFRPGGSYNKAGTSRRIPLEDRPISYSRMYWKVVTDGPNIEEDDDPRNKAELLGDDVIKAWTEVFWPHPRVCYLSSKFDEGAIRKKNGEYEKPKKEIEWTDFYGYPIAS</sequence>
<dbReference type="OrthoDB" id="3798941at2759"/>
<feature type="compositionally biased region" description="Basic and acidic residues" evidence="1">
    <location>
        <begin position="7"/>
        <end position="23"/>
    </location>
</feature>
<keyword evidence="3" id="KW-1185">Reference proteome</keyword>
<evidence type="ECO:0000313" key="3">
    <source>
        <dbReference type="Proteomes" id="UP000240883"/>
    </source>
</evidence>
<evidence type="ECO:0000313" key="2">
    <source>
        <dbReference type="EMBL" id="PSN60728.1"/>
    </source>
</evidence>
<reference evidence="2 3" key="1">
    <citation type="journal article" date="2018" name="Front. Microbiol.">
        <title>Genome-Wide Analysis of Corynespora cassiicola Leaf Fall Disease Putative Effectors.</title>
        <authorList>
            <person name="Lopez D."/>
            <person name="Ribeiro S."/>
            <person name="Label P."/>
            <person name="Fumanal B."/>
            <person name="Venisse J.S."/>
            <person name="Kohler A."/>
            <person name="de Oliveira R.R."/>
            <person name="Labutti K."/>
            <person name="Lipzen A."/>
            <person name="Lail K."/>
            <person name="Bauer D."/>
            <person name="Ohm R.A."/>
            <person name="Barry K.W."/>
            <person name="Spatafora J."/>
            <person name="Grigoriev I.V."/>
            <person name="Martin F.M."/>
            <person name="Pujade-Renaud V."/>
        </authorList>
    </citation>
    <scope>NUCLEOTIDE SEQUENCE [LARGE SCALE GENOMIC DNA]</scope>
    <source>
        <strain evidence="2 3">Philippines</strain>
    </source>
</reference>
<proteinExistence type="predicted"/>